<gene>
    <name evidence="2" type="ORF">MNBD_IGNAVI01-1264</name>
</gene>
<dbReference type="AlphaFoldDB" id="A0A3B1CFR3"/>
<keyword evidence="1" id="KW-1133">Transmembrane helix</keyword>
<evidence type="ECO:0000256" key="1">
    <source>
        <dbReference type="SAM" id="Phobius"/>
    </source>
</evidence>
<accession>A0A3B1CFR3</accession>
<reference evidence="2" key="1">
    <citation type="submission" date="2018-06" db="EMBL/GenBank/DDBJ databases">
        <authorList>
            <person name="Zhirakovskaya E."/>
        </authorList>
    </citation>
    <scope>NUCLEOTIDE SEQUENCE</scope>
</reference>
<proteinExistence type="predicted"/>
<feature type="transmembrane region" description="Helical" evidence="1">
    <location>
        <begin position="35"/>
        <end position="56"/>
    </location>
</feature>
<dbReference type="EMBL" id="UOGD01000254">
    <property type="protein sequence ID" value="VAX23573.1"/>
    <property type="molecule type" value="Genomic_DNA"/>
</dbReference>
<organism evidence="2">
    <name type="scientific">hydrothermal vent metagenome</name>
    <dbReference type="NCBI Taxonomy" id="652676"/>
    <lineage>
        <taxon>unclassified sequences</taxon>
        <taxon>metagenomes</taxon>
        <taxon>ecological metagenomes</taxon>
    </lineage>
</organism>
<keyword evidence="1" id="KW-0472">Membrane</keyword>
<evidence type="ECO:0000313" key="2">
    <source>
        <dbReference type="EMBL" id="VAX23573.1"/>
    </source>
</evidence>
<feature type="transmembrane region" description="Helical" evidence="1">
    <location>
        <begin position="76"/>
        <end position="98"/>
    </location>
</feature>
<keyword evidence="1" id="KW-0812">Transmembrane</keyword>
<protein>
    <submittedName>
        <fullName evidence="2">Uncharacterized protein</fullName>
    </submittedName>
</protein>
<sequence>MTARKREPLHQPKTAVGKFMANKFIPRYANKVMGLVYLGAAILIIIVGLRGLGSLAGTVGIIPSFLIGPDNKIDPYWVMFALLLEFGMLLILGIVTFYTPSEYIDIIHTDEEDSDIKGSARDLKNELRELKDFADEELRVVEDYVEKFDSLSKKVREIQISNIQAISKMKETIES</sequence>
<name>A0A3B1CFR3_9ZZZZ</name>